<dbReference type="Pfam" id="PF14491">
    <property type="entry name" value="DUF4435"/>
    <property type="match status" value="1"/>
</dbReference>
<dbReference type="Proteomes" id="UP001255696">
    <property type="component" value="Unassembled WGS sequence"/>
</dbReference>
<reference evidence="2" key="1">
    <citation type="submission" date="2023-03" db="EMBL/GenBank/DDBJ databases">
        <authorList>
            <person name="Shen W."/>
            <person name="Cai J."/>
        </authorList>
    </citation>
    <scope>NUCLEOTIDE SEQUENCE</scope>
    <source>
        <strain evidence="2">B245-2</strain>
    </source>
</reference>
<dbReference type="InterPro" id="IPR029492">
    <property type="entry name" value="DUF4435"/>
</dbReference>
<keyword evidence="2" id="KW-0547">Nucleotide-binding</keyword>
<proteinExistence type="predicted"/>
<keyword evidence="2" id="KW-0067">ATP-binding</keyword>
<evidence type="ECO:0000313" key="3">
    <source>
        <dbReference type="Proteomes" id="UP001255696"/>
    </source>
</evidence>
<dbReference type="GO" id="GO:0005524">
    <property type="term" value="F:ATP binding"/>
    <property type="evidence" value="ECO:0007669"/>
    <property type="project" value="UniProtKB-KW"/>
</dbReference>
<name>A0AAW8TQW1_9ENTE</name>
<sequence length="659" mass="76943">MEKHDVIQKLTNFSEMFDTFINITKKIINNKEQLLHSVNQVKNYTVSFNFTDSNLLDKAQTTLKNIIEDVTVNSDAISEKYFNFILDEIEYDNPDYAGILKYNDNVISVNRTIESILCQKGSLGGNESIDITNLKNYISNIDFYAERFTNKISSLKIFNNISRITGNTVLIGANGSGKSTFARQLKRLYSDKISIISAQHLLFYQKSDSISQIDEPYNLVRNFQRADKLPMNQEFFQFKQEMAEEFTNLITALINEYTQVSAEYYESDNKKKAILVDVIELWNSIIEHRKLIVHKLSIKVEDLVSGENYEFNRLSDGEKAIFYYIANVLIVSENNYIVVDEPENHINLALCNLLWDSLEKRRPDCTFVYLTHNIDFAISRINAQIFWNKSFTIPDDWEIIPIPEHTGIPNELLVEIAGSRKDILFCEGDKSSWDYKIYSLLFENRYTILPVRGHLDVINYCKAYNNTNIFHGRAVGMIDRDFHSQDQINSWKNNNIFVLPFSEIENLMCTDLVFEQFKSINIITNEQIEKFKEAAFNDMEKDIEKLVTVYVRDTINNAFKNNMLKCNDNFEKLESEFNNLIESMDIDGIRDDANKEFLKIIAEKNYEKYLEKSNVKNKLIKEFASRHLQIGDYPKRVLMQMQSNSELLDKIREKYFSNI</sequence>
<dbReference type="InterPro" id="IPR027417">
    <property type="entry name" value="P-loop_NTPase"/>
</dbReference>
<dbReference type="Gene3D" id="3.40.50.300">
    <property type="entry name" value="P-loop containing nucleotide triphosphate hydrolases"/>
    <property type="match status" value="1"/>
</dbReference>
<dbReference type="CDD" id="cd00267">
    <property type="entry name" value="ABC_ATPase"/>
    <property type="match status" value="1"/>
</dbReference>
<accession>A0AAW8TQW1</accession>
<gene>
    <name evidence="2" type="ORF">P7H47_03855</name>
</gene>
<feature type="domain" description="DUF4435" evidence="1">
    <location>
        <begin position="423"/>
        <end position="611"/>
    </location>
</feature>
<organism evidence="2 3">
    <name type="scientific">Enterococcus cecorum</name>
    <dbReference type="NCBI Taxonomy" id="44008"/>
    <lineage>
        <taxon>Bacteria</taxon>
        <taxon>Bacillati</taxon>
        <taxon>Bacillota</taxon>
        <taxon>Bacilli</taxon>
        <taxon>Lactobacillales</taxon>
        <taxon>Enterococcaceae</taxon>
        <taxon>Enterococcus</taxon>
    </lineage>
</organism>
<dbReference type="RefSeq" id="WP_047334342.1">
    <property type="nucleotide sequence ID" value="NZ_CP010060.1"/>
</dbReference>
<dbReference type="SUPFAM" id="SSF52540">
    <property type="entry name" value="P-loop containing nucleoside triphosphate hydrolases"/>
    <property type="match status" value="1"/>
</dbReference>
<protein>
    <submittedName>
        <fullName evidence="2">ATP-binding cassette domain-containing protein</fullName>
    </submittedName>
</protein>
<evidence type="ECO:0000313" key="2">
    <source>
        <dbReference type="EMBL" id="MDT2796410.1"/>
    </source>
</evidence>
<evidence type="ECO:0000259" key="1">
    <source>
        <dbReference type="Pfam" id="PF14491"/>
    </source>
</evidence>
<comment type="caution">
    <text evidence="2">The sequence shown here is derived from an EMBL/GenBank/DDBJ whole genome shotgun (WGS) entry which is preliminary data.</text>
</comment>
<dbReference type="AlphaFoldDB" id="A0AAW8TQW1"/>
<dbReference type="EMBL" id="JARQBI010000006">
    <property type="protein sequence ID" value="MDT2796410.1"/>
    <property type="molecule type" value="Genomic_DNA"/>
</dbReference>